<feature type="domain" description="ABM" evidence="1">
    <location>
        <begin position="8"/>
        <end position="99"/>
    </location>
</feature>
<dbReference type="GO" id="GO:0004497">
    <property type="term" value="F:monooxygenase activity"/>
    <property type="evidence" value="ECO:0007669"/>
    <property type="project" value="UniProtKB-KW"/>
</dbReference>
<evidence type="ECO:0000259" key="1">
    <source>
        <dbReference type="PROSITE" id="PS51725"/>
    </source>
</evidence>
<keyword evidence="3" id="KW-1185">Reference proteome</keyword>
<evidence type="ECO:0000313" key="2">
    <source>
        <dbReference type="EMBL" id="KRM11744.1"/>
    </source>
</evidence>
<name>A0A0R1W1K6_9LACO</name>
<dbReference type="Pfam" id="PF03992">
    <property type="entry name" value="ABM"/>
    <property type="match status" value="1"/>
</dbReference>
<dbReference type="PATRIC" id="fig|1423807.3.peg.541"/>
<keyword evidence="2" id="KW-0560">Oxidoreductase</keyword>
<dbReference type="InterPro" id="IPR050744">
    <property type="entry name" value="AI-2_Isomerase_LsrG"/>
</dbReference>
<keyword evidence="2" id="KW-0503">Monooxygenase</keyword>
<accession>A0A0R1W1K6</accession>
<comment type="caution">
    <text evidence="2">The sequence shown here is derived from an EMBL/GenBank/DDBJ whole genome shotgun (WGS) entry which is preliminary data.</text>
</comment>
<organism evidence="2 3">
    <name type="scientific">Paucilactobacillus suebicus DSM 5007 = KCTC 3549</name>
    <dbReference type="NCBI Taxonomy" id="1423807"/>
    <lineage>
        <taxon>Bacteria</taxon>
        <taxon>Bacillati</taxon>
        <taxon>Bacillota</taxon>
        <taxon>Bacilli</taxon>
        <taxon>Lactobacillales</taxon>
        <taxon>Lactobacillaceae</taxon>
        <taxon>Paucilactobacillus</taxon>
    </lineage>
</organism>
<dbReference type="AlphaFoldDB" id="A0A0R1W1K6"/>
<evidence type="ECO:0000313" key="3">
    <source>
        <dbReference type="Proteomes" id="UP000051820"/>
    </source>
</evidence>
<sequence>MNMNEATIKVVVRLKTTEKDLAEATRILTDLVKPTRSNPGNIEFRVLQDTNDATQFTLIENWKSMAAVDSHAKEDYMAEFTAKKDQLFPISTGEIVREF</sequence>
<dbReference type="STRING" id="1423807.FD16_GL000533"/>
<reference evidence="2 3" key="1">
    <citation type="journal article" date="2015" name="Genome Announc.">
        <title>Expanding the biotechnology potential of lactobacilli through comparative genomics of 213 strains and associated genera.</title>
        <authorList>
            <person name="Sun Z."/>
            <person name="Harris H.M."/>
            <person name="McCann A."/>
            <person name="Guo C."/>
            <person name="Argimon S."/>
            <person name="Zhang W."/>
            <person name="Yang X."/>
            <person name="Jeffery I.B."/>
            <person name="Cooney J.C."/>
            <person name="Kagawa T.F."/>
            <person name="Liu W."/>
            <person name="Song Y."/>
            <person name="Salvetti E."/>
            <person name="Wrobel A."/>
            <person name="Rasinkangas P."/>
            <person name="Parkhill J."/>
            <person name="Rea M.C."/>
            <person name="O'Sullivan O."/>
            <person name="Ritari J."/>
            <person name="Douillard F.P."/>
            <person name="Paul Ross R."/>
            <person name="Yang R."/>
            <person name="Briner A.E."/>
            <person name="Felis G.E."/>
            <person name="de Vos W.M."/>
            <person name="Barrangou R."/>
            <person name="Klaenhammer T.R."/>
            <person name="Caufield P.W."/>
            <person name="Cui Y."/>
            <person name="Zhang H."/>
            <person name="O'Toole P.W."/>
        </authorList>
    </citation>
    <scope>NUCLEOTIDE SEQUENCE [LARGE SCALE GENOMIC DNA]</scope>
    <source>
        <strain evidence="2 3">DSM 5007</strain>
    </source>
</reference>
<dbReference type="Proteomes" id="UP000051820">
    <property type="component" value="Unassembled WGS sequence"/>
</dbReference>
<dbReference type="PROSITE" id="PS51725">
    <property type="entry name" value="ABM"/>
    <property type="match status" value="1"/>
</dbReference>
<dbReference type="InterPro" id="IPR007138">
    <property type="entry name" value="ABM_dom"/>
</dbReference>
<dbReference type="SUPFAM" id="SSF54909">
    <property type="entry name" value="Dimeric alpha+beta barrel"/>
    <property type="match status" value="1"/>
</dbReference>
<dbReference type="PANTHER" id="PTHR33336">
    <property type="entry name" value="QUINOL MONOOXYGENASE YGIN-RELATED"/>
    <property type="match status" value="1"/>
</dbReference>
<dbReference type="PANTHER" id="PTHR33336:SF15">
    <property type="entry name" value="ABM DOMAIN-CONTAINING PROTEIN"/>
    <property type="match status" value="1"/>
</dbReference>
<dbReference type="EMBL" id="AZGF01000015">
    <property type="protein sequence ID" value="KRM11744.1"/>
    <property type="molecule type" value="Genomic_DNA"/>
</dbReference>
<dbReference type="InterPro" id="IPR011008">
    <property type="entry name" value="Dimeric_a/b-barrel"/>
</dbReference>
<dbReference type="Gene3D" id="3.30.70.100">
    <property type="match status" value="1"/>
</dbReference>
<proteinExistence type="predicted"/>
<gene>
    <name evidence="2" type="ORF">FD16_GL000533</name>
</gene>
<dbReference type="RefSeq" id="WP_235778153.1">
    <property type="nucleotide sequence ID" value="NZ_AZGF01000015.1"/>
</dbReference>
<protein>
    <submittedName>
        <fullName evidence="2">Antibiotic biosynthesis monooxygenase</fullName>
    </submittedName>
</protein>